<evidence type="ECO:0000313" key="2">
    <source>
        <dbReference type="EMBL" id="KAL0303533.1"/>
    </source>
</evidence>
<dbReference type="Pfam" id="PF13966">
    <property type="entry name" value="zf-RVT"/>
    <property type="match status" value="1"/>
</dbReference>
<proteinExistence type="predicted"/>
<dbReference type="PANTHER" id="PTHR33116">
    <property type="entry name" value="REVERSE TRANSCRIPTASE ZINC-BINDING DOMAIN-CONTAINING PROTEIN-RELATED-RELATED"/>
    <property type="match status" value="1"/>
</dbReference>
<evidence type="ECO:0000259" key="1">
    <source>
        <dbReference type="Pfam" id="PF13966"/>
    </source>
</evidence>
<dbReference type="AlphaFoldDB" id="A0AAW2KCF4"/>
<dbReference type="EMBL" id="JACGWJ010000029">
    <property type="protein sequence ID" value="KAL0303533.1"/>
    <property type="molecule type" value="Genomic_DNA"/>
</dbReference>
<gene>
    <name evidence="2" type="ORF">Sradi_6221400</name>
</gene>
<organism evidence="2">
    <name type="scientific">Sesamum radiatum</name>
    <name type="common">Black benniseed</name>
    <dbReference type="NCBI Taxonomy" id="300843"/>
    <lineage>
        <taxon>Eukaryota</taxon>
        <taxon>Viridiplantae</taxon>
        <taxon>Streptophyta</taxon>
        <taxon>Embryophyta</taxon>
        <taxon>Tracheophyta</taxon>
        <taxon>Spermatophyta</taxon>
        <taxon>Magnoliopsida</taxon>
        <taxon>eudicotyledons</taxon>
        <taxon>Gunneridae</taxon>
        <taxon>Pentapetalae</taxon>
        <taxon>asterids</taxon>
        <taxon>lamiids</taxon>
        <taxon>Lamiales</taxon>
        <taxon>Pedaliaceae</taxon>
        <taxon>Sesamum</taxon>
    </lineage>
</organism>
<dbReference type="InterPro" id="IPR026960">
    <property type="entry name" value="RVT-Znf"/>
</dbReference>
<reference evidence="2" key="1">
    <citation type="submission" date="2020-06" db="EMBL/GenBank/DDBJ databases">
        <authorList>
            <person name="Li T."/>
            <person name="Hu X."/>
            <person name="Zhang T."/>
            <person name="Song X."/>
            <person name="Zhang H."/>
            <person name="Dai N."/>
            <person name="Sheng W."/>
            <person name="Hou X."/>
            <person name="Wei L."/>
        </authorList>
    </citation>
    <scope>NUCLEOTIDE SEQUENCE</scope>
    <source>
        <strain evidence="2">G02</strain>
        <tissue evidence="2">Leaf</tissue>
    </source>
</reference>
<name>A0AAW2KCF4_SESRA</name>
<feature type="domain" description="Reverse transcriptase zinc-binding" evidence="1">
    <location>
        <begin position="204"/>
        <end position="298"/>
    </location>
</feature>
<reference evidence="2" key="2">
    <citation type="journal article" date="2024" name="Plant">
        <title>Genomic evolution and insights into agronomic trait innovations of Sesamum species.</title>
        <authorList>
            <person name="Miao H."/>
            <person name="Wang L."/>
            <person name="Qu L."/>
            <person name="Liu H."/>
            <person name="Sun Y."/>
            <person name="Le M."/>
            <person name="Wang Q."/>
            <person name="Wei S."/>
            <person name="Zheng Y."/>
            <person name="Lin W."/>
            <person name="Duan Y."/>
            <person name="Cao H."/>
            <person name="Xiong S."/>
            <person name="Wang X."/>
            <person name="Wei L."/>
            <person name="Li C."/>
            <person name="Ma Q."/>
            <person name="Ju M."/>
            <person name="Zhao R."/>
            <person name="Li G."/>
            <person name="Mu C."/>
            <person name="Tian Q."/>
            <person name="Mei H."/>
            <person name="Zhang T."/>
            <person name="Gao T."/>
            <person name="Zhang H."/>
        </authorList>
    </citation>
    <scope>NUCLEOTIDE SEQUENCE</scope>
    <source>
        <strain evidence="2">G02</strain>
    </source>
</reference>
<protein>
    <recommendedName>
        <fullName evidence="1">Reverse transcriptase zinc-binding domain-containing protein</fullName>
    </recommendedName>
</protein>
<accession>A0AAW2KCF4</accession>
<comment type="caution">
    <text evidence="2">The sequence shown here is derived from an EMBL/GenBank/DDBJ whole genome shotgun (WGS) entry which is preliminary data.</text>
</comment>
<sequence>MVFRKNTPTNLKLELADYLKIHVEAAHVKYLGLPAVLGRSKGEQFQQISEKIWRRSLGWKEQFLSQEGQTVLVKSIMQAMPMEGKKIHWLKWINLCKQRRNGGLGTTPLIERSSRWKVGDGSKIRIWKDRWLPCGLSFKVYSPPRILNENARVAELIQDDGRSWKENLVHNLFPIELAEVILSIPLGNSCQDKLIWHSTHNGFFFVRSAYHIARSIKEEKRGECSTIQTSQSWDFIWKSRVPNRVKLFAWKLCKNAIRTATNLAKRKVPISTSCPICNEGLEDLAHVILYCPCSRLMWALSNLPWEVVNN</sequence>
<dbReference type="PANTHER" id="PTHR33116:SF86">
    <property type="entry name" value="REVERSE TRANSCRIPTASE DOMAIN-CONTAINING PROTEIN"/>
    <property type="match status" value="1"/>
</dbReference>